<dbReference type="InterPro" id="IPR015422">
    <property type="entry name" value="PyrdxlP-dep_Trfase_small"/>
</dbReference>
<accession>A0A520RW41</accession>
<comment type="caution">
    <text evidence="3">The sequence shown here is derived from an EMBL/GenBank/DDBJ whole genome shotgun (WGS) entry which is preliminary data.</text>
</comment>
<evidence type="ECO:0000313" key="3">
    <source>
        <dbReference type="EMBL" id="RZO74425.1"/>
    </source>
</evidence>
<dbReference type="PANTHER" id="PTHR43586:SF21">
    <property type="entry name" value="PYRIDOXAL PHOSPHATE (PLP)-DEPENDENT ASPARTATE AMINOTRANSFERASE SUPERFAMILY"/>
    <property type="match status" value="1"/>
</dbReference>
<dbReference type="Proteomes" id="UP000320404">
    <property type="component" value="Unassembled WGS sequence"/>
</dbReference>
<evidence type="ECO:0000313" key="4">
    <source>
        <dbReference type="Proteomes" id="UP000320404"/>
    </source>
</evidence>
<sequence>MTMLSNLTHEFPGARRYLNTASVGLPPATAADELRAAIDAWQEGKVTAPSYDAYVDEARNLFAELVNVSQDNVAIGSQVSALVGMVAAGLSPGSRVLCPQEEFTSVIFPFLARDDLNVTFVPLDELATSITSETDLVAFSLVQSADGRVVDGKTVADIARGCGAVTLVDTTQAAGWLPFDAGLYDFTVTGTYKWLMSPRGSAFMTVRKEVFDLPDLLYPGWYAGEEIWESIYGPPLRLAEQARRFDLSPAWLAWVGTAAALRFIREVGVGKIHEHNVTLANLFRDRLKLAASDSAIVSLELPETTHTEKLQQLSTASRAGRLRVGFHLYNQIEDVELLVEALVA</sequence>
<protein>
    <submittedName>
        <fullName evidence="3">Aminotransferase class V-fold PLP-dependent enzyme</fullName>
    </submittedName>
</protein>
<keyword evidence="1" id="KW-0663">Pyridoxal phosphate</keyword>
<dbReference type="AlphaFoldDB" id="A0A520RW41"/>
<dbReference type="Gene3D" id="3.90.1150.10">
    <property type="entry name" value="Aspartate Aminotransferase, domain 1"/>
    <property type="match status" value="1"/>
</dbReference>
<evidence type="ECO:0000259" key="2">
    <source>
        <dbReference type="Pfam" id="PF00266"/>
    </source>
</evidence>
<dbReference type="InterPro" id="IPR000192">
    <property type="entry name" value="Aminotrans_V_dom"/>
</dbReference>
<organism evidence="3 4">
    <name type="scientific">OM182 bacterium</name>
    <dbReference type="NCBI Taxonomy" id="2510334"/>
    <lineage>
        <taxon>Bacteria</taxon>
        <taxon>Pseudomonadati</taxon>
        <taxon>Pseudomonadota</taxon>
        <taxon>Gammaproteobacteria</taxon>
        <taxon>OMG group</taxon>
        <taxon>OM182 clade</taxon>
    </lineage>
</organism>
<dbReference type="Gene3D" id="3.40.640.10">
    <property type="entry name" value="Type I PLP-dependent aspartate aminotransferase-like (Major domain)"/>
    <property type="match status" value="1"/>
</dbReference>
<dbReference type="GO" id="GO:0008483">
    <property type="term" value="F:transaminase activity"/>
    <property type="evidence" value="ECO:0007669"/>
    <property type="project" value="UniProtKB-KW"/>
</dbReference>
<reference evidence="3 4" key="1">
    <citation type="submission" date="2019-02" db="EMBL/GenBank/DDBJ databases">
        <title>Prokaryotic population dynamics and viral predation in marine succession experiment using metagenomics: the confinement effect.</title>
        <authorList>
            <person name="Haro-Moreno J.M."/>
            <person name="Rodriguez-Valera F."/>
            <person name="Lopez-Perez M."/>
        </authorList>
    </citation>
    <scope>NUCLEOTIDE SEQUENCE [LARGE SCALE GENOMIC DNA]</scope>
    <source>
        <strain evidence="3">MED-G158</strain>
    </source>
</reference>
<dbReference type="EMBL" id="SHAH01000101">
    <property type="protein sequence ID" value="RZO74425.1"/>
    <property type="molecule type" value="Genomic_DNA"/>
</dbReference>
<evidence type="ECO:0000256" key="1">
    <source>
        <dbReference type="ARBA" id="ARBA00022898"/>
    </source>
</evidence>
<proteinExistence type="predicted"/>
<dbReference type="InterPro" id="IPR015421">
    <property type="entry name" value="PyrdxlP-dep_Trfase_major"/>
</dbReference>
<dbReference type="InterPro" id="IPR015424">
    <property type="entry name" value="PyrdxlP-dep_Trfase"/>
</dbReference>
<keyword evidence="3" id="KW-0032">Aminotransferase</keyword>
<gene>
    <name evidence="3" type="ORF">EVA69_05925</name>
</gene>
<dbReference type="PANTHER" id="PTHR43586">
    <property type="entry name" value="CYSTEINE DESULFURASE"/>
    <property type="match status" value="1"/>
</dbReference>
<dbReference type="Pfam" id="PF00266">
    <property type="entry name" value="Aminotran_5"/>
    <property type="match status" value="1"/>
</dbReference>
<dbReference type="SUPFAM" id="SSF53383">
    <property type="entry name" value="PLP-dependent transferases"/>
    <property type="match status" value="1"/>
</dbReference>
<keyword evidence="3" id="KW-0808">Transferase</keyword>
<name>A0A520RW41_9GAMM</name>
<feature type="domain" description="Aminotransferase class V" evidence="2">
    <location>
        <begin position="54"/>
        <end position="289"/>
    </location>
</feature>